<proteinExistence type="predicted"/>
<name>A0A5A7QHS7_STRAF</name>
<dbReference type="Proteomes" id="UP000325081">
    <property type="component" value="Unassembled WGS sequence"/>
</dbReference>
<gene>
    <name evidence="2" type="ORF">STAS_21830</name>
</gene>
<protein>
    <submittedName>
        <fullName evidence="2">Cytochrome b6</fullName>
    </submittedName>
</protein>
<accession>A0A5A7QHS7</accession>
<comment type="caution">
    <text evidence="2">The sequence shown here is derived from an EMBL/GenBank/DDBJ whole genome shotgun (WGS) entry which is preliminary data.</text>
</comment>
<dbReference type="AlphaFoldDB" id="A0A5A7QHS7"/>
<evidence type="ECO:0000313" key="3">
    <source>
        <dbReference type="Proteomes" id="UP000325081"/>
    </source>
</evidence>
<dbReference type="EMBL" id="BKCP01007181">
    <property type="protein sequence ID" value="GER44915.1"/>
    <property type="molecule type" value="Genomic_DNA"/>
</dbReference>
<feature type="compositionally biased region" description="Basic and acidic residues" evidence="1">
    <location>
        <begin position="104"/>
        <end position="116"/>
    </location>
</feature>
<dbReference type="PANTHER" id="PTHR35132:SF1">
    <property type="entry name" value="SERINE_ARGININE REPETITIVE MATRIX-LIKE PROTEIN"/>
    <property type="match status" value="1"/>
</dbReference>
<feature type="region of interest" description="Disordered" evidence="1">
    <location>
        <begin position="172"/>
        <end position="266"/>
    </location>
</feature>
<evidence type="ECO:0000313" key="2">
    <source>
        <dbReference type="EMBL" id="GER44915.1"/>
    </source>
</evidence>
<feature type="region of interest" description="Disordered" evidence="1">
    <location>
        <begin position="53"/>
        <end position="126"/>
    </location>
</feature>
<reference evidence="3" key="1">
    <citation type="journal article" date="2019" name="Curr. Biol.">
        <title>Genome Sequence of Striga asiatica Provides Insight into the Evolution of Plant Parasitism.</title>
        <authorList>
            <person name="Yoshida S."/>
            <person name="Kim S."/>
            <person name="Wafula E.K."/>
            <person name="Tanskanen J."/>
            <person name="Kim Y.M."/>
            <person name="Honaas L."/>
            <person name="Yang Z."/>
            <person name="Spallek T."/>
            <person name="Conn C.E."/>
            <person name="Ichihashi Y."/>
            <person name="Cheong K."/>
            <person name="Cui S."/>
            <person name="Der J.P."/>
            <person name="Gundlach H."/>
            <person name="Jiao Y."/>
            <person name="Hori C."/>
            <person name="Ishida J.K."/>
            <person name="Kasahara H."/>
            <person name="Kiba T."/>
            <person name="Kim M.S."/>
            <person name="Koo N."/>
            <person name="Laohavisit A."/>
            <person name="Lee Y.H."/>
            <person name="Lumba S."/>
            <person name="McCourt P."/>
            <person name="Mortimer J.C."/>
            <person name="Mutuku J.M."/>
            <person name="Nomura T."/>
            <person name="Sasaki-Sekimoto Y."/>
            <person name="Seto Y."/>
            <person name="Wang Y."/>
            <person name="Wakatake T."/>
            <person name="Sakakibara H."/>
            <person name="Demura T."/>
            <person name="Yamaguchi S."/>
            <person name="Yoneyama K."/>
            <person name="Manabe R.I."/>
            <person name="Nelson D.C."/>
            <person name="Schulman A.H."/>
            <person name="Timko M.P."/>
            <person name="dePamphilis C.W."/>
            <person name="Choi D."/>
            <person name="Shirasu K."/>
        </authorList>
    </citation>
    <scope>NUCLEOTIDE SEQUENCE [LARGE SCALE GENOMIC DNA]</scope>
    <source>
        <strain evidence="3">cv. UVA1</strain>
    </source>
</reference>
<sequence length="326" mass="34606">MEEPEPLPQITPIGRSIGVSNSPEFEFFSSFSPTDLLTADQLFSGGVLLPLHHLRLSDNTPPPAPDPESSGSDPSRPDPEPEVPSIGSARLTAVAPSTQSLSRRWSDIFRRNEKKSPRTSMDMDVEDLINTKEKDTIVNGFKEKKRERSTGGRGSGVTAAELNININIWPFSRSRSAGNGAGRPRPAAARKASSAPCSRSNSASESKSRRWPSSPGRGVPVGRSSPVWQARRGGGRRSFESAVRKDGGEGRRKVPPPVPGGHSRARSLSLNIPTCIGYRQHSGCRSAECVSAAASAGGGGGEGVAAEGVRGSGLFSIKSLFTRKVN</sequence>
<evidence type="ECO:0000256" key="1">
    <source>
        <dbReference type="SAM" id="MobiDB-lite"/>
    </source>
</evidence>
<keyword evidence="3" id="KW-1185">Reference proteome</keyword>
<dbReference type="OrthoDB" id="1933735at2759"/>
<feature type="compositionally biased region" description="Basic and acidic residues" evidence="1">
    <location>
        <begin position="237"/>
        <end position="252"/>
    </location>
</feature>
<dbReference type="PANTHER" id="PTHR35132">
    <property type="entry name" value="SERINE/ARGININE REPETITIVE MATRIX-LIKE PROTEIN"/>
    <property type="match status" value="1"/>
</dbReference>
<feature type="compositionally biased region" description="Low complexity" evidence="1">
    <location>
        <begin position="172"/>
        <end position="205"/>
    </location>
</feature>
<organism evidence="2 3">
    <name type="scientific">Striga asiatica</name>
    <name type="common">Asiatic witchweed</name>
    <name type="synonym">Buchnera asiatica</name>
    <dbReference type="NCBI Taxonomy" id="4170"/>
    <lineage>
        <taxon>Eukaryota</taxon>
        <taxon>Viridiplantae</taxon>
        <taxon>Streptophyta</taxon>
        <taxon>Embryophyta</taxon>
        <taxon>Tracheophyta</taxon>
        <taxon>Spermatophyta</taxon>
        <taxon>Magnoliopsida</taxon>
        <taxon>eudicotyledons</taxon>
        <taxon>Gunneridae</taxon>
        <taxon>Pentapetalae</taxon>
        <taxon>asterids</taxon>
        <taxon>lamiids</taxon>
        <taxon>Lamiales</taxon>
        <taxon>Orobanchaceae</taxon>
        <taxon>Buchnereae</taxon>
        <taxon>Striga</taxon>
    </lineage>
</organism>